<reference evidence="3 4" key="1">
    <citation type="submission" date="2018-03" db="EMBL/GenBank/DDBJ databases">
        <title>Genomic Encyclopedia of Type Strains, Phase III (KMG-III): the genomes of soil and plant-associated and newly described type strains.</title>
        <authorList>
            <person name="Whitman W."/>
        </authorList>
    </citation>
    <scope>NUCLEOTIDE SEQUENCE [LARGE SCALE GENOMIC DNA]</scope>
    <source>
        <strain evidence="3 4">CGMCC 1.07653</strain>
    </source>
</reference>
<keyword evidence="1" id="KW-0472">Membrane</keyword>
<evidence type="ECO:0000256" key="1">
    <source>
        <dbReference type="SAM" id="Phobius"/>
    </source>
</evidence>
<sequence length="81" mass="7874">MSSTTAKPPVDTKAVTSLVCGLLALLTGALGLALPILGILGLGFGAVSLLSMRTKQKSGRALALAGTAASVIGLGLLGLTI</sequence>
<gene>
    <name evidence="3" type="ORF">B0H94_11218</name>
</gene>
<comment type="caution">
    <text evidence="3">The sequence shown here is derived from an EMBL/GenBank/DDBJ whole genome shotgun (WGS) entry which is preliminary data.</text>
</comment>
<accession>A0A2P8H9N4</accession>
<proteinExistence type="predicted"/>
<protein>
    <submittedName>
        <fullName evidence="3">Uncharacterized protein DUF4190</fullName>
    </submittedName>
</protein>
<feature type="transmembrane region" description="Helical" evidence="1">
    <location>
        <begin position="61"/>
        <end position="79"/>
    </location>
</feature>
<dbReference type="EMBL" id="PYAV01000012">
    <property type="protein sequence ID" value="PSL42935.1"/>
    <property type="molecule type" value="Genomic_DNA"/>
</dbReference>
<feature type="domain" description="DUF4190" evidence="2">
    <location>
        <begin position="14"/>
        <end position="79"/>
    </location>
</feature>
<dbReference type="Pfam" id="PF13828">
    <property type="entry name" value="DUF4190"/>
    <property type="match status" value="1"/>
</dbReference>
<evidence type="ECO:0000259" key="2">
    <source>
        <dbReference type="Pfam" id="PF13828"/>
    </source>
</evidence>
<dbReference type="Proteomes" id="UP000242310">
    <property type="component" value="Unassembled WGS sequence"/>
</dbReference>
<name>A0A2P8H9N4_9BACI</name>
<organism evidence="3 4">
    <name type="scientific">Salsuginibacillus halophilus</name>
    <dbReference type="NCBI Taxonomy" id="517424"/>
    <lineage>
        <taxon>Bacteria</taxon>
        <taxon>Bacillati</taxon>
        <taxon>Bacillota</taxon>
        <taxon>Bacilli</taxon>
        <taxon>Bacillales</taxon>
        <taxon>Bacillaceae</taxon>
        <taxon>Salsuginibacillus</taxon>
    </lineage>
</organism>
<keyword evidence="1" id="KW-1133">Transmembrane helix</keyword>
<dbReference type="RefSeq" id="WP_106589474.1">
    <property type="nucleotide sequence ID" value="NZ_PYAV01000012.1"/>
</dbReference>
<evidence type="ECO:0000313" key="3">
    <source>
        <dbReference type="EMBL" id="PSL42935.1"/>
    </source>
</evidence>
<evidence type="ECO:0000313" key="4">
    <source>
        <dbReference type="Proteomes" id="UP000242310"/>
    </source>
</evidence>
<keyword evidence="4" id="KW-1185">Reference proteome</keyword>
<feature type="transmembrane region" description="Helical" evidence="1">
    <location>
        <begin position="22"/>
        <end position="49"/>
    </location>
</feature>
<dbReference type="InterPro" id="IPR025241">
    <property type="entry name" value="DUF4190"/>
</dbReference>
<dbReference type="AlphaFoldDB" id="A0A2P8H9N4"/>
<keyword evidence="1" id="KW-0812">Transmembrane</keyword>